<organism evidence="7 8">
    <name type="scientific">Rhamnusium bicolor</name>
    <dbReference type="NCBI Taxonomy" id="1586634"/>
    <lineage>
        <taxon>Eukaryota</taxon>
        <taxon>Metazoa</taxon>
        <taxon>Ecdysozoa</taxon>
        <taxon>Arthropoda</taxon>
        <taxon>Hexapoda</taxon>
        <taxon>Insecta</taxon>
        <taxon>Pterygota</taxon>
        <taxon>Neoptera</taxon>
        <taxon>Endopterygota</taxon>
        <taxon>Coleoptera</taxon>
        <taxon>Polyphaga</taxon>
        <taxon>Cucujiformia</taxon>
        <taxon>Chrysomeloidea</taxon>
        <taxon>Cerambycidae</taxon>
        <taxon>Lepturinae</taxon>
        <taxon>Rhagiini</taxon>
        <taxon>Rhamnusium</taxon>
    </lineage>
</organism>
<dbReference type="AlphaFoldDB" id="A0AAV8WPL7"/>
<dbReference type="InterPro" id="IPR007889">
    <property type="entry name" value="HTH_Psq"/>
</dbReference>
<dbReference type="SMART" id="SM00674">
    <property type="entry name" value="CENPB"/>
    <property type="match status" value="1"/>
</dbReference>
<dbReference type="PANTHER" id="PTHR19303">
    <property type="entry name" value="TRANSPOSON"/>
    <property type="match status" value="1"/>
</dbReference>
<evidence type="ECO:0000256" key="3">
    <source>
        <dbReference type="ARBA" id="ARBA00023242"/>
    </source>
</evidence>
<keyword evidence="2 4" id="KW-0238">DNA-binding</keyword>
<protein>
    <recommendedName>
        <fullName evidence="9">HTH CENPB-type domain-containing protein</fullName>
    </recommendedName>
</protein>
<evidence type="ECO:0008006" key="9">
    <source>
        <dbReference type="Google" id="ProtNLM"/>
    </source>
</evidence>
<dbReference type="Pfam" id="PF03221">
    <property type="entry name" value="HTH_Tnp_Tc5"/>
    <property type="match status" value="1"/>
</dbReference>
<gene>
    <name evidence="7" type="ORF">NQ314_018989</name>
</gene>
<dbReference type="SUPFAM" id="SSF46689">
    <property type="entry name" value="Homeodomain-like"/>
    <property type="match status" value="2"/>
</dbReference>
<reference evidence="7" key="1">
    <citation type="journal article" date="2023" name="Insect Mol. Biol.">
        <title>Genome sequencing provides insights into the evolution of gene families encoding plant cell wall-degrading enzymes in longhorned beetles.</title>
        <authorList>
            <person name="Shin N.R."/>
            <person name="Okamura Y."/>
            <person name="Kirsch R."/>
            <person name="Pauchet Y."/>
        </authorList>
    </citation>
    <scope>NUCLEOTIDE SEQUENCE</scope>
    <source>
        <strain evidence="7">RBIC_L_NR</strain>
    </source>
</reference>
<evidence type="ECO:0000259" key="5">
    <source>
        <dbReference type="PROSITE" id="PS50960"/>
    </source>
</evidence>
<dbReference type="PROSITE" id="PS50960">
    <property type="entry name" value="HTH_PSQ"/>
    <property type="match status" value="1"/>
</dbReference>
<dbReference type="InterPro" id="IPR009057">
    <property type="entry name" value="Homeodomain-like_sf"/>
</dbReference>
<evidence type="ECO:0000259" key="6">
    <source>
        <dbReference type="PROSITE" id="PS51253"/>
    </source>
</evidence>
<comment type="caution">
    <text evidence="7">The sequence shown here is derived from an EMBL/GenBank/DDBJ whole genome shotgun (WGS) entry which is preliminary data.</text>
</comment>
<keyword evidence="8" id="KW-1185">Reference proteome</keyword>
<name>A0AAV8WPL7_9CUCU</name>
<sequence length="194" mass="22025">MSKRKHNTLNLEEKVKILKLIESGESFANIASKYGVGKSTVGDIKKNKTKILQYVSSGDKGVGSRKTLKLSAYPAMEKSLYTWFLQERSRGTPLSGDILCEKAKFFYQKIAQKDDFKASSGWLQKFKKRFGIRQLTVSDVVYALDEAWQQVNPELIKKSWTKLLPSSMEDNPPSLLNDDDEDDILLSLLLKKNV</sequence>
<evidence type="ECO:0000256" key="4">
    <source>
        <dbReference type="PROSITE-ProRule" id="PRU00320"/>
    </source>
</evidence>
<keyword evidence="3 4" id="KW-0539">Nucleus</keyword>
<dbReference type="Pfam" id="PF04218">
    <property type="entry name" value="CENP-B_N"/>
    <property type="match status" value="1"/>
</dbReference>
<accession>A0AAV8WPL7</accession>
<proteinExistence type="predicted"/>
<dbReference type="Proteomes" id="UP001162156">
    <property type="component" value="Unassembled WGS sequence"/>
</dbReference>
<dbReference type="InterPro" id="IPR050863">
    <property type="entry name" value="CenT-Element_Derived"/>
</dbReference>
<dbReference type="PANTHER" id="PTHR19303:SF16">
    <property type="entry name" value="JERKY PROTEIN HOMOLOG-LIKE"/>
    <property type="match status" value="1"/>
</dbReference>
<evidence type="ECO:0000256" key="2">
    <source>
        <dbReference type="ARBA" id="ARBA00023125"/>
    </source>
</evidence>
<feature type="domain" description="HTH CENPB-type" evidence="6">
    <location>
        <begin position="64"/>
        <end position="136"/>
    </location>
</feature>
<dbReference type="PROSITE" id="PS51253">
    <property type="entry name" value="HTH_CENPB"/>
    <property type="match status" value="1"/>
</dbReference>
<comment type="subcellular location">
    <subcellularLocation>
        <location evidence="1 4">Nucleus</location>
    </subcellularLocation>
</comment>
<evidence type="ECO:0000256" key="1">
    <source>
        <dbReference type="ARBA" id="ARBA00004123"/>
    </source>
</evidence>
<evidence type="ECO:0000313" key="7">
    <source>
        <dbReference type="EMBL" id="KAJ8928454.1"/>
    </source>
</evidence>
<evidence type="ECO:0000313" key="8">
    <source>
        <dbReference type="Proteomes" id="UP001162156"/>
    </source>
</evidence>
<dbReference type="GO" id="GO:0005634">
    <property type="term" value="C:nucleus"/>
    <property type="evidence" value="ECO:0007669"/>
    <property type="project" value="UniProtKB-SubCell"/>
</dbReference>
<dbReference type="GO" id="GO:0003677">
    <property type="term" value="F:DNA binding"/>
    <property type="evidence" value="ECO:0007669"/>
    <property type="project" value="UniProtKB-UniRule"/>
</dbReference>
<feature type="DNA-binding region" description="H-T-H motif" evidence="4">
    <location>
        <begin position="27"/>
        <end position="47"/>
    </location>
</feature>
<dbReference type="Gene3D" id="1.10.10.60">
    <property type="entry name" value="Homeodomain-like"/>
    <property type="match status" value="2"/>
</dbReference>
<dbReference type="InterPro" id="IPR006600">
    <property type="entry name" value="HTH_CenpB_DNA-bd_dom"/>
</dbReference>
<feature type="domain" description="HTH psq-type" evidence="5">
    <location>
        <begin position="1"/>
        <end position="51"/>
    </location>
</feature>
<dbReference type="EMBL" id="JANEYF010005374">
    <property type="protein sequence ID" value="KAJ8928454.1"/>
    <property type="molecule type" value="Genomic_DNA"/>
</dbReference>